<dbReference type="Gene3D" id="3.30.310.70">
    <property type="entry name" value="TT1751-like domain"/>
    <property type="match status" value="1"/>
</dbReference>
<dbReference type="OrthoDB" id="3358967at2"/>
<dbReference type="InterPro" id="IPR035923">
    <property type="entry name" value="TT1751-like_sf"/>
</dbReference>
<evidence type="ECO:0000313" key="3">
    <source>
        <dbReference type="Proteomes" id="UP000247781"/>
    </source>
</evidence>
<gene>
    <name evidence="2" type="ORF">C8E89_14424</name>
</gene>
<organism evidence="2 3">
    <name type="scientific">Mycolicibacterium moriokaense</name>
    <dbReference type="NCBI Taxonomy" id="39691"/>
    <lineage>
        <taxon>Bacteria</taxon>
        <taxon>Bacillati</taxon>
        <taxon>Actinomycetota</taxon>
        <taxon>Actinomycetes</taxon>
        <taxon>Mycobacteriales</taxon>
        <taxon>Mycobacteriaceae</taxon>
        <taxon>Mycolicibacterium</taxon>
    </lineage>
</organism>
<evidence type="ECO:0000313" key="2">
    <source>
        <dbReference type="EMBL" id="PXW98509.1"/>
    </source>
</evidence>
<dbReference type="RefSeq" id="WP_110320119.1">
    <property type="nucleotide sequence ID" value="NZ_QJJU01000044.1"/>
</dbReference>
<dbReference type="Proteomes" id="UP000247781">
    <property type="component" value="Unassembled WGS sequence"/>
</dbReference>
<feature type="domain" description="DUF302" evidence="1">
    <location>
        <begin position="92"/>
        <end position="139"/>
    </location>
</feature>
<dbReference type="InterPro" id="IPR005180">
    <property type="entry name" value="DUF302"/>
</dbReference>
<reference evidence="2 3" key="2">
    <citation type="submission" date="2018-06" db="EMBL/GenBank/DDBJ databases">
        <title>Sequencing of bacterial isolates from soil warming experiment in Harvard Forest, Massachusetts, USA.</title>
        <authorList>
            <person name="Deangelis K.PhD."/>
        </authorList>
    </citation>
    <scope>NUCLEOTIDE SEQUENCE [LARGE SCALE GENOMIC DNA]</scope>
    <source>
        <strain evidence="2 3">GAS496</strain>
    </source>
</reference>
<protein>
    <submittedName>
        <fullName evidence="2">Uncharacterized protein DUF302</fullName>
    </submittedName>
</protein>
<sequence length="194" mass="21714">MTPSVAGPAGTRIVVHQVNRLVIDSDSGFDDLCQRYETLVPDIGSDDLRALLEKGDLDEVVRYTAEHTPHTFARFWSLDPTPMMRLLGHQTRVMTYMMGNNVIVETMYRHNPAVMLYAPLRTAIYEDSSGATHFSIDQPSTRFASFADPRITEVGRLLDAKLAELLSLLGLPVPAELEQTHPDRRSDNEGQHHG</sequence>
<comment type="caution">
    <text evidence="2">The sequence shown here is derived from an EMBL/GenBank/DDBJ whole genome shotgun (WGS) entry which is preliminary data.</text>
</comment>
<proteinExistence type="predicted"/>
<reference evidence="3" key="1">
    <citation type="submission" date="2018-05" db="EMBL/GenBank/DDBJ databases">
        <authorList>
            <person name="Deangelis K."/>
            <person name="Huntemann M."/>
            <person name="Clum A."/>
            <person name="Pillay M."/>
            <person name="Palaniappan K."/>
            <person name="Varghese N."/>
            <person name="Mikhailova N."/>
            <person name="Stamatis D."/>
            <person name="Reddy T."/>
            <person name="Daum C."/>
            <person name="Shapiro N."/>
            <person name="Ivanova N."/>
            <person name="Kyrpides N."/>
            <person name="Woyke T."/>
        </authorList>
    </citation>
    <scope>NUCLEOTIDE SEQUENCE [LARGE SCALE GENOMIC DNA]</scope>
    <source>
        <strain evidence="3">GAS496</strain>
    </source>
</reference>
<dbReference type="Pfam" id="PF03625">
    <property type="entry name" value="DUF302"/>
    <property type="match status" value="1"/>
</dbReference>
<accession>A0A318HEX8</accession>
<dbReference type="AlphaFoldDB" id="A0A318HEX8"/>
<evidence type="ECO:0000259" key="1">
    <source>
        <dbReference type="Pfam" id="PF03625"/>
    </source>
</evidence>
<dbReference type="SUPFAM" id="SSF103247">
    <property type="entry name" value="TT1751-like"/>
    <property type="match status" value="1"/>
</dbReference>
<dbReference type="EMBL" id="QJJU01000044">
    <property type="protein sequence ID" value="PXW98509.1"/>
    <property type="molecule type" value="Genomic_DNA"/>
</dbReference>
<name>A0A318HEX8_9MYCO</name>
<keyword evidence="3" id="KW-1185">Reference proteome</keyword>